<sequence>MYPDIADAARTSFCVASDDTALVKIFDWAVSNSNRYVGEDSDPVGPWYEAALPNRQAFCMRDVSHQCIGEELNGYGRQNANMMGKFVENISESKDYCSYWEIDRNNLPASADYVSDQDFWYNLNANFDVMNACYRLYLWTGNEVYINDPRFEEFFRLSANEYIDRWQLQADKIMERPGVMHEDDARVDPKFKTFRGLPSYEESVRGLTVTGDLIATIYRGLKSYAQIQRLGGNEEAALHYESKAEEYARLYNTGWWNEETQNYYAYKLENENLKEGGCNVFPLWFGIVDKPERINRLLAILSEKETNVESMSYYPKIFYKYGRQDMGYHYLKELYANERRDYPEVASGVIEGIVCGLAGVDADVTANRITTLPRFTDATRWISIENIPVFSGKISILHQSAGSSTFANKSGKELIWRAMFPGNVAMISGMDAKHTNDELGNSFSYLDIVCKPGETKTAEACKYKLEEDEKFD</sequence>
<dbReference type="EMBL" id="BQNZ01000002">
    <property type="protein sequence ID" value="GKH72286.1"/>
    <property type="molecule type" value="Genomic_DNA"/>
</dbReference>
<dbReference type="Pfam" id="PF01204">
    <property type="entry name" value="Trehalase"/>
    <property type="match status" value="1"/>
</dbReference>
<dbReference type="Gene3D" id="1.50.10.10">
    <property type="match status" value="1"/>
</dbReference>
<evidence type="ECO:0000313" key="1">
    <source>
        <dbReference type="EMBL" id="GKH72286.1"/>
    </source>
</evidence>
<gene>
    <name evidence="1" type="ORF">CE91St3_21490</name>
</gene>
<dbReference type="SUPFAM" id="SSF48208">
    <property type="entry name" value="Six-hairpin glycosidases"/>
    <property type="match status" value="1"/>
</dbReference>
<dbReference type="GO" id="GO:0005991">
    <property type="term" value="P:trehalose metabolic process"/>
    <property type="evidence" value="ECO:0007669"/>
    <property type="project" value="InterPro"/>
</dbReference>
<protein>
    <recommendedName>
        <fullName evidence="3">Alpha-L-rhamnosidase six-hairpin glycosidase domain-containing protein</fullName>
    </recommendedName>
</protein>
<proteinExistence type="predicted"/>
<dbReference type="Proteomes" id="UP001055114">
    <property type="component" value="Unassembled WGS sequence"/>
</dbReference>
<dbReference type="InterPro" id="IPR001661">
    <property type="entry name" value="Glyco_hydro_37"/>
</dbReference>
<dbReference type="AlphaFoldDB" id="A0AA37K784"/>
<dbReference type="InterPro" id="IPR012341">
    <property type="entry name" value="6hp_glycosidase-like_sf"/>
</dbReference>
<comment type="caution">
    <text evidence="1">The sequence shown here is derived from an EMBL/GenBank/DDBJ whole genome shotgun (WGS) entry which is preliminary data.</text>
</comment>
<reference evidence="1" key="1">
    <citation type="submission" date="2022-01" db="EMBL/GenBank/DDBJ databases">
        <title>Novel bile acid biosynthetic pathways are enriched in the microbiome of centenarians.</title>
        <authorList>
            <person name="Sato Y."/>
            <person name="Atarashi K."/>
            <person name="Plichta R.D."/>
            <person name="Arai Y."/>
            <person name="Sasajima S."/>
            <person name="Kearney M.S."/>
            <person name="Suda W."/>
            <person name="Takeshita K."/>
            <person name="Sasaki T."/>
            <person name="Okamoto S."/>
            <person name="Skelly N.A."/>
            <person name="Okamura Y."/>
            <person name="Vlamakis H."/>
            <person name="Li Y."/>
            <person name="Tanoue T."/>
            <person name="Takei H."/>
            <person name="Nittono H."/>
            <person name="Narushima S."/>
            <person name="Irie J."/>
            <person name="Itoh H."/>
            <person name="Moriya K."/>
            <person name="Sugiura Y."/>
            <person name="Suematsu M."/>
            <person name="Moritoki N."/>
            <person name="Shibata S."/>
            <person name="Littman R.D."/>
            <person name="Fischbach A.M."/>
            <person name="Uwamino Y."/>
            <person name="Inoue T."/>
            <person name="Honda A."/>
            <person name="Hattori M."/>
            <person name="Murai T."/>
            <person name="Xavier J.R."/>
            <person name="Hirose N."/>
            <person name="Honda K."/>
        </authorList>
    </citation>
    <scope>NUCLEOTIDE SEQUENCE</scope>
    <source>
        <strain evidence="1">CE91-St3</strain>
    </source>
</reference>
<dbReference type="InterPro" id="IPR008928">
    <property type="entry name" value="6-hairpin_glycosidase_sf"/>
</dbReference>
<evidence type="ECO:0000313" key="2">
    <source>
        <dbReference type="Proteomes" id="UP001055114"/>
    </source>
</evidence>
<accession>A0AA37K784</accession>
<evidence type="ECO:0008006" key="3">
    <source>
        <dbReference type="Google" id="ProtNLM"/>
    </source>
</evidence>
<name>A0AA37K784_9BACT</name>
<organism evidence="1 2">
    <name type="scientific">Parabacteroides merdae</name>
    <dbReference type="NCBI Taxonomy" id="46503"/>
    <lineage>
        <taxon>Bacteria</taxon>
        <taxon>Pseudomonadati</taxon>
        <taxon>Bacteroidota</taxon>
        <taxon>Bacteroidia</taxon>
        <taxon>Bacteroidales</taxon>
        <taxon>Tannerellaceae</taxon>
        <taxon>Parabacteroides</taxon>
    </lineage>
</organism>
<dbReference type="GO" id="GO:0004555">
    <property type="term" value="F:alpha,alpha-trehalase activity"/>
    <property type="evidence" value="ECO:0007669"/>
    <property type="project" value="InterPro"/>
</dbReference>